<evidence type="ECO:0000313" key="1">
    <source>
        <dbReference type="EMBL" id="RSU09833.1"/>
    </source>
</evidence>
<reference evidence="1 2" key="1">
    <citation type="submission" date="2017-05" db="EMBL/GenBank/DDBJ databases">
        <title>Vagococcus spp. assemblies.</title>
        <authorList>
            <person name="Gulvik C.A."/>
        </authorList>
    </citation>
    <scope>NUCLEOTIDE SEQUENCE [LARGE SCALE GENOMIC DNA]</scope>
    <source>
        <strain evidence="1 2">CCUG 51432</strain>
    </source>
</reference>
<organism evidence="1 2">
    <name type="scientific">Vagococcus elongatus</name>
    <dbReference type="NCBI Taxonomy" id="180344"/>
    <lineage>
        <taxon>Bacteria</taxon>
        <taxon>Bacillati</taxon>
        <taxon>Bacillota</taxon>
        <taxon>Bacilli</taxon>
        <taxon>Lactobacillales</taxon>
        <taxon>Enterococcaceae</taxon>
        <taxon>Vagococcus</taxon>
    </lineage>
</organism>
<proteinExistence type="predicted"/>
<gene>
    <name evidence="1" type="ORF">CBF29_10710</name>
</gene>
<dbReference type="SUPFAM" id="SSF52540">
    <property type="entry name" value="P-loop containing nucleoside triphosphate hydrolases"/>
    <property type="match status" value="1"/>
</dbReference>
<dbReference type="RefSeq" id="WP_126809723.1">
    <property type="nucleotide sequence ID" value="NZ_NGKA01000018.1"/>
</dbReference>
<dbReference type="PANTHER" id="PTHR11669:SF8">
    <property type="entry name" value="DNA POLYMERASE III SUBUNIT DELTA"/>
    <property type="match status" value="1"/>
</dbReference>
<dbReference type="InterPro" id="IPR004622">
    <property type="entry name" value="DNA_pol_HolB"/>
</dbReference>
<evidence type="ECO:0000313" key="2">
    <source>
        <dbReference type="Proteomes" id="UP000287605"/>
    </source>
</evidence>
<dbReference type="OrthoDB" id="9810148at2"/>
<dbReference type="EMBL" id="NGKA01000018">
    <property type="protein sequence ID" value="RSU09833.1"/>
    <property type="molecule type" value="Genomic_DNA"/>
</dbReference>
<dbReference type="GO" id="GO:0003887">
    <property type="term" value="F:DNA-directed DNA polymerase activity"/>
    <property type="evidence" value="ECO:0007669"/>
    <property type="project" value="InterPro"/>
</dbReference>
<dbReference type="Pfam" id="PF13177">
    <property type="entry name" value="DNA_pol3_delta2"/>
    <property type="match status" value="1"/>
</dbReference>
<dbReference type="InterPro" id="IPR027417">
    <property type="entry name" value="P-loop_NTPase"/>
</dbReference>
<dbReference type="GO" id="GO:0006261">
    <property type="term" value="P:DNA-templated DNA replication"/>
    <property type="evidence" value="ECO:0007669"/>
    <property type="project" value="TreeGrafter"/>
</dbReference>
<keyword evidence="2" id="KW-1185">Reference proteome</keyword>
<name>A0A430APC8_9ENTE</name>
<dbReference type="AlphaFoldDB" id="A0A430APC8"/>
<dbReference type="GO" id="GO:0008408">
    <property type="term" value="F:3'-5' exonuclease activity"/>
    <property type="evidence" value="ECO:0007669"/>
    <property type="project" value="InterPro"/>
</dbReference>
<protein>
    <submittedName>
        <fullName evidence="1">DNA polymerase III subunit delta</fullName>
    </submittedName>
</protein>
<sequence length="311" mass="35832">MSIQEKQPRIWEMLRKSIEKGQLVHALLFEGEKGTGKKEMAKWLAQSYFCQNGPIACGHCHNCQRVLAEEHPDVHFLQPDGQSIKISQVAAIKSYLGKSGLEQSKQFLIVEQAEKMTVQSANSLLKFIEEPTGQLQIVFLTENKEQILPTIQSRCQILHFTPFSLAVLQNALTDEGVPPMMASLLSELTNDLDRALTLYQDQWFNELKELMDKWVQYLVRKDPYAFVFVQQSLVKMCRDKKQQETLYDLLIAYFHQLLTVTDQQQFPGVEKWHKEELSEGLAIVLSCQEKWRFNVAFQATLEQLVIKIVGK</sequence>
<comment type="caution">
    <text evidence="1">The sequence shown here is derived from an EMBL/GenBank/DDBJ whole genome shotgun (WGS) entry which is preliminary data.</text>
</comment>
<dbReference type="Gene3D" id="3.40.50.300">
    <property type="entry name" value="P-loop containing nucleotide triphosphate hydrolases"/>
    <property type="match status" value="1"/>
</dbReference>
<dbReference type="Proteomes" id="UP000287605">
    <property type="component" value="Unassembled WGS sequence"/>
</dbReference>
<dbReference type="NCBIfam" id="TIGR00678">
    <property type="entry name" value="holB"/>
    <property type="match status" value="1"/>
</dbReference>
<dbReference type="PANTHER" id="PTHR11669">
    <property type="entry name" value="REPLICATION FACTOR C / DNA POLYMERASE III GAMMA-TAU SUBUNIT"/>
    <property type="match status" value="1"/>
</dbReference>
<accession>A0A430APC8</accession>
<dbReference type="InterPro" id="IPR050238">
    <property type="entry name" value="DNA_Rep/Repair_Clamp_Loader"/>
</dbReference>
<dbReference type="FunFam" id="3.40.50.300:FF:001255">
    <property type="entry name" value="DNA polymerase III subunit delta"/>
    <property type="match status" value="1"/>
</dbReference>